<accession>A0A644U7H0</accession>
<feature type="domain" description="HTH marR-type" evidence="4">
    <location>
        <begin position="6"/>
        <end position="138"/>
    </location>
</feature>
<protein>
    <submittedName>
        <fullName evidence="5">Transcriptional regulator SlyA</fullName>
    </submittedName>
</protein>
<dbReference type="AlphaFoldDB" id="A0A644U7H0"/>
<dbReference type="Gene3D" id="1.10.10.10">
    <property type="entry name" value="Winged helix-like DNA-binding domain superfamily/Winged helix DNA-binding domain"/>
    <property type="match status" value="1"/>
</dbReference>
<keyword evidence="2" id="KW-0238">DNA-binding</keyword>
<organism evidence="5">
    <name type="scientific">bioreactor metagenome</name>
    <dbReference type="NCBI Taxonomy" id="1076179"/>
    <lineage>
        <taxon>unclassified sequences</taxon>
        <taxon>metagenomes</taxon>
        <taxon>ecological metagenomes</taxon>
    </lineage>
</organism>
<dbReference type="EMBL" id="VSSQ01000084">
    <property type="protein sequence ID" value="MPL74878.1"/>
    <property type="molecule type" value="Genomic_DNA"/>
</dbReference>
<evidence type="ECO:0000256" key="1">
    <source>
        <dbReference type="ARBA" id="ARBA00023015"/>
    </source>
</evidence>
<dbReference type="Pfam" id="PF01047">
    <property type="entry name" value="MarR"/>
    <property type="match status" value="1"/>
</dbReference>
<proteinExistence type="predicted"/>
<dbReference type="InterPro" id="IPR036390">
    <property type="entry name" value="WH_DNA-bd_sf"/>
</dbReference>
<dbReference type="SUPFAM" id="SSF46785">
    <property type="entry name" value="Winged helix' DNA-binding domain"/>
    <property type="match status" value="1"/>
</dbReference>
<evidence type="ECO:0000259" key="4">
    <source>
        <dbReference type="PROSITE" id="PS50995"/>
    </source>
</evidence>
<dbReference type="SMART" id="SM00347">
    <property type="entry name" value="HTH_MARR"/>
    <property type="match status" value="1"/>
</dbReference>
<dbReference type="InterPro" id="IPR000835">
    <property type="entry name" value="HTH_MarR-typ"/>
</dbReference>
<dbReference type="GO" id="GO:0003677">
    <property type="term" value="F:DNA binding"/>
    <property type="evidence" value="ECO:0007669"/>
    <property type="project" value="UniProtKB-KW"/>
</dbReference>
<evidence type="ECO:0000313" key="5">
    <source>
        <dbReference type="EMBL" id="MPL74878.1"/>
    </source>
</evidence>
<name>A0A644U7H0_9ZZZZ</name>
<sequence length="143" mass="16490">MTSGPDNSLGFVLNRTNNKLKNALIQILKPYDITPEQWGTLKRLWQQDGISPKCIAELTFKDQPTTVRILKKLEKKGLIFREVNLADNRSYLIYLTDRGKELKDILIPLTEKKLKEVLKGIDQQEVQKLLEILNSWTVKSSQP</sequence>
<comment type="caution">
    <text evidence="5">The sequence shown here is derived from an EMBL/GenBank/DDBJ whole genome shotgun (WGS) entry which is preliminary data.</text>
</comment>
<keyword evidence="3" id="KW-0804">Transcription</keyword>
<dbReference type="PANTHER" id="PTHR42756">
    <property type="entry name" value="TRANSCRIPTIONAL REGULATOR, MARR"/>
    <property type="match status" value="1"/>
</dbReference>
<dbReference type="PANTHER" id="PTHR42756:SF1">
    <property type="entry name" value="TRANSCRIPTIONAL REPRESSOR OF EMRAB OPERON"/>
    <property type="match status" value="1"/>
</dbReference>
<keyword evidence="1" id="KW-0805">Transcription regulation</keyword>
<dbReference type="PRINTS" id="PR00598">
    <property type="entry name" value="HTHMARR"/>
</dbReference>
<evidence type="ECO:0000256" key="2">
    <source>
        <dbReference type="ARBA" id="ARBA00023125"/>
    </source>
</evidence>
<evidence type="ECO:0000256" key="3">
    <source>
        <dbReference type="ARBA" id="ARBA00023163"/>
    </source>
</evidence>
<gene>
    <name evidence="5" type="primary">slyA_6</name>
    <name evidence="5" type="ORF">SDC9_20697</name>
</gene>
<dbReference type="InterPro" id="IPR036388">
    <property type="entry name" value="WH-like_DNA-bd_sf"/>
</dbReference>
<dbReference type="GO" id="GO:0003700">
    <property type="term" value="F:DNA-binding transcription factor activity"/>
    <property type="evidence" value="ECO:0007669"/>
    <property type="project" value="InterPro"/>
</dbReference>
<dbReference type="PROSITE" id="PS50995">
    <property type="entry name" value="HTH_MARR_2"/>
    <property type="match status" value="1"/>
</dbReference>
<reference evidence="5" key="1">
    <citation type="submission" date="2019-08" db="EMBL/GenBank/DDBJ databases">
        <authorList>
            <person name="Kucharzyk K."/>
            <person name="Murdoch R.W."/>
            <person name="Higgins S."/>
            <person name="Loffler F."/>
        </authorList>
    </citation>
    <scope>NUCLEOTIDE SEQUENCE</scope>
</reference>